<proteinExistence type="predicted"/>
<feature type="transmembrane region" description="Helical" evidence="1">
    <location>
        <begin position="113"/>
        <end position="135"/>
    </location>
</feature>
<keyword evidence="1" id="KW-1133">Transmembrane helix</keyword>
<evidence type="ECO:0000313" key="2">
    <source>
        <dbReference type="EMBL" id="PTM97602.1"/>
    </source>
</evidence>
<dbReference type="AlphaFoldDB" id="A0A2T5BF34"/>
<keyword evidence="3" id="KW-1185">Reference proteome</keyword>
<feature type="transmembrane region" description="Helical" evidence="1">
    <location>
        <begin position="6"/>
        <end position="25"/>
    </location>
</feature>
<feature type="transmembrane region" description="Helical" evidence="1">
    <location>
        <begin position="46"/>
        <end position="65"/>
    </location>
</feature>
<dbReference type="OrthoDB" id="166547at2"/>
<keyword evidence="1" id="KW-0472">Membrane</keyword>
<dbReference type="Pfam" id="PF09945">
    <property type="entry name" value="DUF2177"/>
    <property type="match status" value="1"/>
</dbReference>
<feature type="transmembrane region" description="Helical" evidence="1">
    <location>
        <begin position="71"/>
        <end position="92"/>
    </location>
</feature>
<evidence type="ECO:0000256" key="1">
    <source>
        <dbReference type="SAM" id="Phobius"/>
    </source>
</evidence>
<accession>A0A2T5BF34</accession>
<keyword evidence="1" id="KW-0812">Transmembrane</keyword>
<sequence>MIASYVTAYAATAVVFFGIDFVWLSTISTSFYRSRIGSLLLEQPNFSVAGLFYLVYVAGVVHFAVMPAVNGASWTTALVNGALLGLVAYGTYDMTNLAILKNWSATVSVVDTIWGVALTATAATVGYLVTTWMAGKPV</sequence>
<dbReference type="EMBL" id="PZZZ01000002">
    <property type="protein sequence ID" value="PTM97602.1"/>
    <property type="molecule type" value="Genomic_DNA"/>
</dbReference>
<comment type="caution">
    <text evidence="2">The sequence shown here is derived from an EMBL/GenBank/DDBJ whole genome shotgun (WGS) entry which is preliminary data.</text>
</comment>
<dbReference type="Proteomes" id="UP000241247">
    <property type="component" value="Unassembled WGS sequence"/>
</dbReference>
<protein>
    <submittedName>
        <fullName evidence="2">Putative membrane protein</fullName>
    </submittedName>
</protein>
<evidence type="ECO:0000313" key="3">
    <source>
        <dbReference type="Proteomes" id="UP000241247"/>
    </source>
</evidence>
<name>A0A2T5BF34_MYCDI</name>
<dbReference type="InterPro" id="IPR018687">
    <property type="entry name" value="DUF2177_membr"/>
</dbReference>
<reference evidence="2 3" key="1">
    <citation type="submission" date="2018-04" db="EMBL/GenBank/DDBJ databases">
        <title>Genomic Encyclopedia of Type Strains, Phase IV (KMG-IV): sequencing the most valuable type-strain genomes for metagenomic binning, comparative biology and taxonomic classification.</title>
        <authorList>
            <person name="Goeker M."/>
        </authorList>
    </citation>
    <scope>NUCLEOTIDE SEQUENCE [LARGE SCALE GENOMIC DNA]</scope>
    <source>
        <strain evidence="2 3">DSM 7138</strain>
    </source>
</reference>
<organism evidence="2 3">
    <name type="scientific">Mycoplana dimorpha</name>
    <dbReference type="NCBI Taxonomy" id="28320"/>
    <lineage>
        <taxon>Bacteria</taxon>
        <taxon>Pseudomonadati</taxon>
        <taxon>Pseudomonadota</taxon>
        <taxon>Alphaproteobacteria</taxon>
        <taxon>Hyphomicrobiales</taxon>
        <taxon>Rhizobiaceae</taxon>
        <taxon>Mycoplana</taxon>
    </lineage>
</organism>
<dbReference type="RefSeq" id="WP_108001864.1">
    <property type="nucleotide sequence ID" value="NZ_JBHEEX010000001.1"/>
</dbReference>
<gene>
    <name evidence="2" type="ORF">C7449_102479</name>
</gene>